<evidence type="ECO:0000313" key="1">
    <source>
        <dbReference type="EMBL" id="OEJ22449.1"/>
    </source>
</evidence>
<proteinExistence type="predicted"/>
<gene>
    <name evidence="1" type="ORF">BGK67_33460</name>
</gene>
<name>A0A1E5P053_9ACTN</name>
<dbReference type="Proteomes" id="UP000095705">
    <property type="component" value="Unassembled WGS sequence"/>
</dbReference>
<comment type="caution">
    <text evidence="1">The sequence shown here is derived from an EMBL/GenBank/DDBJ whole genome shotgun (WGS) entry which is preliminary data.</text>
</comment>
<accession>A0A1E5P053</accession>
<evidence type="ECO:0000313" key="2">
    <source>
        <dbReference type="Proteomes" id="UP000095705"/>
    </source>
</evidence>
<keyword evidence="2" id="KW-1185">Reference proteome</keyword>
<dbReference type="AlphaFoldDB" id="A0A1E5P053"/>
<dbReference type="EMBL" id="MEHK01000002">
    <property type="protein sequence ID" value="OEJ22449.1"/>
    <property type="molecule type" value="Genomic_DNA"/>
</dbReference>
<sequence>MGRIFLPNVKGPVPSSRGAREGTVIWVAFSGLEARRSPAVPGMPSQPQPVSFSTQVGFGALLLGAEAIAEFDELIARTMGRRSCGMTRCAIFP</sequence>
<reference evidence="1 2" key="1">
    <citation type="submission" date="2016-08" db="EMBL/GenBank/DDBJ databases">
        <title>The complete genome of Streptomyces subrutilus 10-1-1.</title>
        <authorList>
            <person name="Chen X."/>
        </authorList>
    </citation>
    <scope>NUCLEOTIDE SEQUENCE [LARGE SCALE GENOMIC DNA]</scope>
    <source>
        <strain evidence="1 2">10-1-1</strain>
    </source>
</reference>
<protein>
    <submittedName>
        <fullName evidence="1">Uncharacterized protein</fullName>
    </submittedName>
</protein>
<organism evidence="1 2">
    <name type="scientific">Streptomyces subrutilus</name>
    <dbReference type="NCBI Taxonomy" id="36818"/>
    <lineage>
        <taxon>Bacteria</taxon>
        <taxon>Bacillati</taxon>
        <taxon>Actinomycetota</taxon>
        <taxon>Actinomycetes</taxon>
        <taxon>Kitasatosporales</taxon>
        <taxon>Streptomycetaceae</taxon>
        <taxon>Streptomyces</taxon>
    </lineage>
</organism>